<dbReference type="GO" id="GO:0000976">
    <property type="term" value="F:transcription cis-regulatory region binding"/>
    <property type="evidence" value="ECO:0007669"/>
    <property type="project" value="TreeGrafter"/>
</dbReference>
<gene>
    <name evidence="7" type="ORF">SAMN05444320_102676</name>
</gene>
<evidence type="ECO:0000259" key="6">
    <source>
        <dbReference type="PROSITE" id="PS50977"/>
    </source>
</evidence>
<proteinExistence type="predicted"/>
<dbReference type="Gene3D" id="1.10.357.10">
    <property type="entry name" value="Tetracycline Repressor, domain 2"/>
    <property type="match status" value="1"/>
</dbReference>
<dbReference type="InterPro" id="IPR036271">
    <property type="entry name" value="Tet_transcr_reg_TetR-rel_C_sf"/>
</dbReference>
<dbReference type="GO" id="GO:0003700">
    <property type="term" value="F:DNA-binding transcription factor activity"/>
    <property type="evidence" value="ECO:0007669"/>
    <property type="project" value="TreeGrafter"/>
</dbReference>
<feature type="domain" description="HTH tetR-type" evidence="6">
    <location>
        <begin position="8"/>
        <end position="68"/>
    </location>
</feature>
<evidence type="ECO:0000256" key="2">
    <source>
        <dbReference type="ARBA" id="ARBA00023015"/>
    </source>
</evidence>
<dbReference type="InterPro" id="IPR001647">
    <property type="entry name" value="HTH_TetR"/>
</dbReference>
<dbReference type="SUPFAM" id="SSF48498">
    <property type="entry name" value="Tetracyclin repressor-like, C-terminal domain"/>
    <property type="match status" value="1"/>
</dbReference>
<feature type="DNA-binding region" description="H-T-H motif" evidence="5">
    <location>
        <begin position="31"/>
        <end position="50"/>
    </location>
</feature>
<evidence type="ECO:0000313" key="7">
    <source>
        <dbReference type="EMBL" id="SHF15407.1"/>
    </source>
</evidence>
<dbReference type="Pfam" id="PF13977">
    <property type="entry name" value="TetR_C_6"/>
    <property type="match status" value="1"/>
</dbReference>
<dbReference type="PANTHER" id="PTHR30055">
    <property type="entry name" value="HTH-TYPE TRANSCRIPTIONAL REGULATOR RUTR"/>
    <property type="match status" value="1"/>
</dbReference>
<evidence type="ECO:0000313" key="8">
    <source>
        <dbReference type="Proteomes" id="UP000184501"/>
    </source>
</evidence>
<keyword evidence="4" id="KW-0804">Transcription</keyword>
<keyword evidence="3 5" id="KW-0238">DNA-binding</keyword>
<reference evidence="7 8" key="1">
    <citation type="submission" date="2016-11" db="EMBL/GenBank/DDBJ databases">
        <authorList>
            <person name="Jaros S."/>
            <person name="Januszkiewicz K."/>
            <person name="Wedrychowicz H."/>
        </authorList>
    </citation>
    <scope>NUCLEOTIDE SEQUENCE [LARGE SCALE GENOMIC DNA]</scope>
    <source>
        <strain evidence="7 8">DSM 44523</strain>
    </source>
</reference>
<organism evidence="7 8">
    <name type="scientific">Streptoalloteichus hindustanus</name>
    <dbReference type="NCBI Taxonomy" id="2017"/>
    <lineage>
        <taxon>Bacteria</taxon>
        <taxon>Bacillati</taxon>
        <taxon>Actinomycetota</taxon>
        <taxon>Actinomycetes</taxon>
        <taxon>Pseudonocardiales</taxon>
        <taxon>Pseudonocardiaceae</taxon>
        <taxon>Streptoalloteichus</taxon>
    </lineage>
</organism>
<keyword evidence="1" id="KW-0678">Repressor</keyword>
<dbReference type="RefSeq" id="WP_083959471.1">
    <property type="nucleotide sequence ID" value="NZ_FQVN01000002.1"/>
</dbReference>
<keyword evidence="2" id="KW-0805">Transcription regulation</keyword>
<accession>A0A1M4ZC63</accession>
<dbReference type="InterPro" id="IPR050109">
    <property type="entry name" value="HTH-type_TetR-like_transc_reg"/>
</dbReference>
<sequence>MPRTVDHAERRARIAEALVRVAARDGLHAVTMRSVAAESGVSLRMVQYYFETKAQLMLGTLRHLEHQSDGRWAARLAGSSRPRSAREVVEAFLAEALPTDERSRAFHLVWTSYAVLAMTDPDLAEQPFVEGPRRLERQLSEVLRRAQADGELAEDRDPAAEAARLVALNHGLGTGVLVGQRTAQEALGVLRYHLDRLFGASCATTRTGGGEARTASRPVSACS</sequence>
<dbReference type="AlphaFoldDB" id="A0A1M4ZC63"/>
<evidence type="ECO:0000256" key="1">
    <source>
        <dbReference type="ARBA" id="ARBA00022491"/>
    </source>
</evidence>
<evidence type="ECO:0000256" key="5">
    <source>
        <dbReference type="PROSITE-ProRule" id="PRU00335"/>
    </source>
</evidence>
<dbReference type="EMBL" id="FQVN01000002">
    <property type="protein sequence ID" value="SHF15407.1"/>
    <property type="molecule type" value="Genomic_DNA"/>
</dbReference>
<dbReference type="PROSITE" id="PS50977">
    <property type="entry name" value="HTH_TETR_2"/>
    <property type="match status" value="1"/>
</dbReference>
<dbReference type="PANTHER" id="PTHR30055:SF238">
    <property type="entry name" value="MYCOFACTOCIN BIOSYNTHESIS TRANSCRIPTIONAL REGULATOR MFTR-RELATED"/>
    <property type="match status" value="1"/>
</dbReference>
<dbReference type="STRING" id="2017.SAMN05444320_102676"/>
<protein>
    <submittedName>
        <fullName evidence="7">Transcriptional regulator, TetR family</fullName>
    </submittedName>
</protein>
<evidence type="ECO:0000256" key="4">
    <source>
        <dbReference type="ARBA" id="ARBA00023163"/>
    </source>
</evidence>
<keyword evidence="8" id="KW-1185">Reference proteome</keyword>
<dbReference type="InterPro" id="IPR009057">
    <property type="entry name" value="Homeodomain-like_sf"/>
</dbReference>
<dbReference type="InterPro" id="IPR039538">
    <property type="entry name" value="BetI_C"/>
</dbReference>
<name>A0A1M4ZC63_STRHI</name>
<dbReference type="OrthoDB" id="9816296at2"/>
<evidence type="ECO:0000256" key="3">
    <source>
        <dbReference type="ARBA" id="ARBA00023125"/>
    </source>
</evidence>
<dbReference type="Pfam" id="PF00440">
    <property type="entry name" value="TetR_N"/>
    <property type="match status" value="1"/>
</dbReference>
<dbReference type="Proteomes" id="UP000184501">
    <property type="component" value="Unassembled WGS sequence"/>
</dbReference>
<dbReference type="SUPFAM" id="SSF46689">
    <property type="entry name" value="Homeodomain-like"/>
    <property type="match status" value="1"/>
</dbReference>